<gene>
    <name evidence="2" type="ORF">GCM10009539_34990</name>
</gene>
<evidence type="ECO:0000313" key="3">
    <source>
        <dbReference type="Proteomes" id="UP001500967"/>
    </source>
</evidence>
<dbReference type="PANTHER" id="PTHR11575:SF24">
    <property type="entry name" value="5'-NUCLEOTIDASE"/>
    <property type="match status" value="1"/>
</dbReference>
<dbReference type="InterPro" id="IPR004843">
    <property type="entry name" value="Calcineurin-like_PHP"/>
</dbReference>
<dbReference type="Gene3D" id="3.60.21.10">
    <property type="match status" value="1"/>
</dbReference>
<protein>
    <recommendedName>
        <fullName evidence="1">Calcineurin-like phosphoesterase domain-containing protein</fullName>
    </recommendedName>
</protein>
<evidence type="ECO:0000313" key="2">
    <source>
        <dbReference type="EMBL" id="GAA0246648.1"/>
    </source>
</evidence>
<organism evidence="2 3">
    <name type="scientific">Cryptosporangium japonicum</name>
    <dbReference type="NCBI Taxonomy" id="80872"/>
    <lineage>
        <taxon>Bacteria</taxon>
        <taxon>Bacillati</taxon>
        <taxon>Actinomycetota</taxon>
        <taxon>Actinomycetes</taxon>
        <taxon>Cryptosporangiales</taxon>
        <taxon>Cryptosporangiaceae</taxon>
        <taxon>Cryptosporangium</taxon>
    </lineage>
</organism>
<dbReference type="EMBL" id="BAAAGX010000014">
    <property type="protein sequence ID" value="GAA0246648.1"/>
    <property type="molecule type" value="Genomic_DNA"/>
</dbReference>
<dbReference type="PANTHER" id="PTHR11575">
    <property type="entry name" value="5'-NUCLEOTIDASE-RELATED"/>
    <property type="match status" value="1"/>
</dbReference>
<dbReference type="RefSeq" id="WP_344649889.1">
    <property type="nucleotide sequence ID" value="NZ_BAAAGX010000014.1"/>
</dbReference>
<dbReference type="Proteomes" id="UP001500967">
    <property type="component" value="Unassembled WGS sequence"/>
</dbReference>
<feature type="domain" description="Calcineurin-like phosphoesterase" evidence="1">
    <location>
        <begin position="12"/>
        <end position="211"/>
    </location>
</feature>
<proteinExistence type="predicted"/>
<comment type="caution">
    <text evidence="2">The sequence shown here is derived from an EMBL/GenBank/DDBJ whole genome shotgun (WGS) entry which is preliminary data.</text>
</comment>
<evidence type="ECO:0000259" key="1">
    <source>
        <dbReference type="Pfam" id="PF00149"/>
    </source>
</evidence>
<name>A0ABN0UDD2_9ACTN</name>
<dbReference type="SUPFAM" id="SSF56300">
    <property type="entry name" value="Metallo-dependent phosphatases"/>
    <property type="match status" value="1"/>
</dbReference>
<dbReference type="Pfam" id="PF00149">
    <property type="entry name" value="Metallophos"/>
    <property type="match status" value="1"/>
</dbReference>
<sequence length="431" mass="44398">MPLPPPLPGTALRILATTDLGAAFTPVRTSFGTAGTCAGVASLLAAERGPAIWLDAGDLAVGPTAALLGRRPWAEVGALPIAAAAAGNHEFDDGVPALRSAAAQLGFPLLCANVDVGLPGSALLDTAAGALGVIGLTHPATHRFAPAPAPTGPDPVTGIAGQLRANGADRVVVLLHDGVDWWPGSRRTTRLARTTAAWAGDVDLIVGGHTPAGWIGTLSGTPAGHAPIFASAVLVVDLPDVGRKPVVRGLFRVPPEPGGWEPFADDAIGESRHTWLSRTGARHYLPDLLAAAFRDATGADAGLVPASAHTTQGALDGAVAALPAGPVTRLDVYRLFGDPDDRLAVVRLRPGELTRLRHALAEIADPRSAWADDVWWNWCRMPNAFTTSDDAVRTLAVLPNVVPRLAEVLGRELDADRPGPGARAALTAVLS</sequence>
<reference evidence="2 3" key="1">
    <citation type="journal article" date="2019" name="Int. J. Syst. Evol. Microbiol.">
        <title>The Global Catalogue of Microorganisms (GCM) 10K type strain sequencing project: providing services to taxonomists for standard genome sequencing and annotation.</title>
        <authorList>
            <consortium name="The Broad Institute Genomics Platform"/>
            <consortium name="The Broad Institute Genome Sequencing Center for Infectious Disease"/>
            <person name="Wu L."/>
            <person name="Ma J."/>
        </authorList>
    </citation>
    <scope>NUCLEOTIDE SEQUENCE [LARGE SCALE GENOMIC DNA]</scope>
    <source>
        <strain evidence="2 3">JCM 10425</strain>
    </source>
</reference>
<dbReference type="InterPro" id="IPR029052">
    <property type="entry name" value="Metallo-depent_PP-like"/>
</dbReference>
<dbReference type="InterPro" id="IPR006179">
    <property type="entry name" value="5_nucleotidase/apyrase"/>
</dbReference>
<accession>A0ABN0UDD2</accession>
<keyword evidence="3" id="KW-1185">Reference proteome</keyword>